<accession>A0A381RZY0</accession>
<dbReference type="AlphaFoldDB" id="A0A381RZY0"/>
<sequence length="24" mass="2794">MVYAFEVSHIGNDDAQEVVEFTRH</sequence>
<dbReference type="EMBL" id="UINC01002502">
    <property type="protein sequence ID" value="SUZ97360.1"/>
    <property type="molecule type" value="Genomic_DNA"/>
</dbReference>
<protein>
    <submittedName>
        <fullName evidence="1">Uncharacterized protein</fullName>
    </submittedName>
</protein>
<name>A0A381RZY0_9ZZZZ</name>
<gene>
    <name evidence="1" type="ORF">METZ01_LOCUS50214</name>
</gene>
<evidence type="ECO:0000313" key="1">
    <source>
        <dbReference type="EMBL" id="SUZ97360.1"/>
    </source>
</evidence>
<proteinExistence type="predicted"/>
<reference evidence="1" key="1">
    <citation type="submission" date="2018-05" db="EMBL/GenBank/DDBJ databases">
        <authorList>
            <person name="Lanie J.A."/>
            <person name="Ng W.-L."/>
            <person name="Kazmierczak K.M."/>
            <person name="Andrzejewski T.M."/>
            <person name="Davidsen T.M."/>
            <person name="Wayne K.J."/>
            <person name="Tettelin H."/>
            <person name="Glass J.I."/>
            <person name="Rusch D."/>
            <person name="Podicherti R."/>
            <person name="Tsui H.-C.T."/>
            <person name="Winkler M.E."/>
        </authorList>
    </citation>
    <scope>NUCLEOTIDE SEQUENCE</scope>
</reference>
<organism evidence="1">
    <name type="scientific">marine metagenome</name>
    <dbReference type="NCBI Taxonomy" id="408172"/>
    <lineage>
        <taxon>unclassified sequences</taxon>
        <taxon>metagenomes</taxon>
        <taxon>ecological metagenomes</taxon>
    </lineage>
</organism>